<protein>
    <submittedName>
        <fullName evidence="1">Uncharacterized protein</fullName>
    </submittedName>
</protein>
<sequence length="65" mass="7828">MIFNHILIFTIKSNSFKKAIRRGYFYPGYHSFFSRVRRLSAEMFRDRQPVHEKTLAPSRAFQALF</sequence>
<name>A0ABN8LIG2_9CNID</name>
<dbReference type="EMBL" id="CALNXI010000027">
    <property type="protein sequence ID" value="CAH3015718.1"/>
    <property type="molecule type" value="Genomic_DNA"/>
</dbReference>
<accession>A0ABN8LIG2</accession>
<organism evidence="1 2">
    <name type="scientific">Porites evermanni</name>
    <dbReference type="NCBI Taxonomy" id="104178"/>
    <lineage>
        <taxon>Eukaryota</taxon>
        <taxon>Metazoa</taxon>
        <taxon>Cnidaria</taxon>
        <taxon>Anthozoa</taxon>
        <taxon>Hexacorallia</taxon>
        <taxon>Scleractinia</taxon>
        <taxon>Fungiina</taxon>
        <taxon>Poritidae</taxon>
        <taxon>Porites</taxon>
    </lineage>
</organism>
<evidence type="ECO:0000313" key="1">
    <source>
        <dbReference type="EMBL" id="CAH3015718.1"/>
    </source>
</evidence>
<reference evidence="1 2" key="1">
    <citation type="submission" date="2022-05" db="EMBL/GenBank/DDBJ databases">
        <authorList>
            <consortium name="Genoscope - CEA"/>
            <person name="William W."/>
        </authorList>
    </citation>
    <scope>NUCLEOTIDE SEQUENCE [LARGE SCALE GENOMIC DNA]</scope>
</reference>
<evidence type="ECO:0000313" key="2">
    <source>
        <dbReference type="Proteomes" id="UP001159427"/>
    </source>
</evidence>
<dbReference type="Proteomes" id="UP001159427">
    <property type="component" value="Unassembled WGS sequence"/>
</dbReference>
<gene>
    <name evidence="1" type="ORF">PEVE_00020074</name>
</gene>
<proteinExistence type="predicted"/>
<comment type="caution">
    <text evidence="1">The sequence shown here is derived from an EMBL/GenBank/DDBJ whole genome shotgun (WGS) entry which is preliminary data.</text>
</comment>
<keyword evidence="2" id="KW-1185">Reference proteome</keyword>